<dbReference type="InterPro" id="IPR027417">
    <property type="entry name" value="P-loop_NTPase"/>
</dbReference>
<evidence type="ECO:0008006" key="3">
    <source>
        <dbReference type="Google" id="ProtNLM"/>
    </source>
</evidence>
<dbReference type="PANTHER" id="PTHR10285">
    <property type="entry name" value="URIDINE KINASE"/>
    <property type="match status" value="1"/>
</dbReference>
<evidence type="ECO:0000313" key="1">
    <source>
        <dbReference type="EMBL" id="SDI46712.1"/>
    </source>
</evidence>
<dbReference type="Gene3D" id="3.40.50.300">
    <property type="entry name" value="P-loop containing nucleotide triphosphate hydrolases"/>
    <property type="match status" value="1"/>
</dbReference>
<name>A0A1G8KTL2_9RHOB</name>
<gene>
    <name evidence="1" type="ORF">SAMN04487993_100570</name>
</gene>
<protein>
    <recommendedName>
        <fullName evidence="3">Panthothenate kinase</fullName>
    </recommendedName>
</protein>
<dbReference type="SUPFAM" id="SSF52540">
    <property type="entry name" value="P-loop containing nucleoside triphosphate hydrolases"/>
    <property type="match status" value="1"/>
</dbReference>
<keyword evidence="2" id="KW-1185">Reference proteome</keyword>
<proteinExistence type="predicted"/>
<dbReference type="STRING" id="555512.SAMN04487993_100570"/>
<dbReference type="EMBL" id="FNEJ01000005">
    <property type="protein sequence ID" value="SDI46712.1"/>
    <property type="molecule type" value="Genomic_DNA"/>
</dbReference>
<dbReference type="RefSeq" id="WP_089845334.1">
    <property type="nucleotide sequence ID" value="NZ_FNEJ01000005.1"/>
</dbReference>
<organism evidence="1 2">
    <name type="scientific">Salipiger marinus</name>
    <dbReference type="NCBI Taxonomy" id="555512"/>
    <lineage>
        <taxon>Bacteria</taxon>
        <taxon>Pseudomonadati</taxon>
        <taxon>Pseudomonadota</taxon>
        <taxon>Alphaproteobacteria</taxon>
        <taxon>Rhodobacterales</taxon>
        <taxon>Roseobacteraceae</taxon>
        <taxon>Salipiger</taxon>
    </lineage>
</organism>
<dbReference type="AlphaFoldDB" id="A0A1G8KTL2"/>
<accession>A0A1G8KTL2</accession>
<evidence type="ECO:0000313" key="2">
    <source>
        <dbReference type="Proteomes" id="UP000199093"/>
    </source>
</evidence>
<sequence>MARHVTMEGLLTEALTLLEQPGRRIMAIAGAPGSGKSTTAQALQTGLARTHPGLSAILPMDGFHYDDAVLHDMGRRPWKGAPDTFDVGGLASVLDRLRTGTETVAVPVFDRDLEISRGSARLITPGVRLILCEGNYLLLDSAPWDRLAACFDRTVMVDVPEPVLADRLRARWSHYDLTEDQIRQKLEGNDLPNGRTVRTRSRPADLVLTQ</sequence>
<dbReference type="NCBIfam" id="NF006746">
    <property type="entry name" value="PRK09270.1-5"/>
    <property type="match status" value="1"/>
</dbReference>
<dbReference type="Proteomes" id="UP000199093">
    <property type="component" value="Unassembled WGS sequence"/>
</dbReference>
<reference evidence="1 2" key="1">
    <citation type="submission" date="2016-10" db="EMBL/GenBank/DDBJ databases">
        <authorList>
            <person name="de Groot N.N."/>
        </authorList>
    </citation>
    <scope>NUCLEOTIDE SEQUENCE [LARGE SCALE GENOMIC DNA]</scope>
    <source>
        <strain evidence="1 2">DSM 26424</strain>
    </source>
</reference>
<dbReference type="OrthoDB" id="1550976at2"/>